<proteinExistence type="predicted"/>
<dbReference type="STRING" id="1650663.GCA_001486665_00183"/>
<dbReference type="AlphaFoldDB" id="A0A4R1QUG0"/>
<protein>
    <submittedName>
        <fullName evidence="2">Sugar diacid utilization regulator</fullName>
    </submittedName>
</protein>
<comment type="caution">
    <text evidence="2">The sequence shown here is derived from an EMBL/GenBank/DDBJ whole genome shotgun (WGS) entry which is preliminary data.</text>
</comment>
<evidence type="ECO:0000313" key="3">
    <source>
        <dbReference type="Proteomes" id="UP000295184"/>
    </source>
</evidence>
<dbReference type="OrthoDB" id="143422at2"/>
<dbReference type="Proteomes" id="UP000295184">
    <property type="component" value="Unassembled WGS sequence"/>
</dbReference>
<gene>
    <name evidence="2" type="ORF">EDD77_12168</name>
</gene>
<dbReference type="Gene3D" id="1.10.10.2840">
    <property type="entry name" value="PucR C-terminal helix-turn-helix domain"/>
    <property type="match status" value="1"/>
</dbReference>
<dbReference type="RefSeq" id="WP_058962718.1">
    <property type="nucleotide sequence ID" value="NZ_CABKVM010000011.1"/>
</dbReference>
<evidence type="ECO:0000259" key="1">
    <source>
        <dbReference type="Pfam" id="PF13556"/>
    </source>
</evidence>
<dbReference type="PANTHER" id="PTHR33744:SF1">
    <property type="entry name" value="DNA-BINDING TRANSCRIPTIONAL ACTIVATOR ADER"/>
    <property type="match status" value="1"/>
</dbReference>
<dbReference type="EMBL" id="SLUM01000021">
    <property type="protein sequence ID" value="TCL54564.1"/>
    <property type="molecule type" value="Genomic_DNA"/>
</dbReference>
<dbReference type="InterPro" id="IPR025736">
    <property type="entry name" value="PucR_C-HTH_dom"/>
</dbReference>
<dbReference type="PANTHER" id="PTHR33744">
    <property type="entry name" value="CARBOHYDRATE DIACID REGULATOR"/>
    <property type="match status" value="1"/>
</dbReference>
<dbReference type="Pfam" id="PF13556">
    <property type="entry name" value="HTH_30"/>
    <property type="match status" value="1"/>
</dbReference>
<feature type="domain" description="PucR C-terminal helix-turn-helix" evidence="1">
    <location>
        <begin position="341"/>
        <end position="396"/>
    </location>
</feature>
<sequence>METPTRWQLVQLSLDGCSFDQLVEQCALFLHNPLVIIDNTYRIIAHSHCITAPDEVWTNAVQRGYVTLEFAATLNNWAALKDKNSRYERMTVSQITPLRRRFYHISFRGELLGYLNITEGSTPFEEVEEECCHLVTQLLAREMYAQYHFGDARRKSNNEEVLLQLVAGNFVNRAHFLGQVQRSTLNTSCTWRVLCCDLENFLSYNAGEDDFKHELLELFPYGTIVIVKRILVILCEGRYCDPSDTRLFARLNRYLKAKGLQFGISDPFDDLFHLRRYRDQAMQACRLRRYLLQPEHLYTFFEEVKTYALLSRIPRGERQLFCSGPVLALWQQDRLEHTEYLLTLRIYLQTNRSIKATAAFLHVHRNTINYRIGKIRELFGPEFDALNTANQILLSCQLLQLADSD</sequence>
<name>A0A4R1QUG0_9FIRM</name>
<reference evidence="2 3" key="1">
    <citation type="submission" date="2019-03" db="EMBL/GenBank/DDBJ databases">
        <title>Genomic Encyclopedia of Type Strains, Phase IV (KMG-IV): sequencing the most valuable type-strain genomes for metagenomic binning, comparative biology and taxonomic classification.</title>
        <authorList>
            <person name="Goeker M."/>
        </authorList>
    </citation>
    <scope>NUCLEOTIDE SEQUENCE [LARGE SCALE GENOMIC DNA]</scope>
    <source>
        <strain evidence="2 3">DSM 100451</strain>
    </source>
</reference>
<dbReference type="InterPro" id="IPR042070">
    <property type="entry name" value="PucR_C-HTH_sf"/>
</dbReference>
<evidence type="ECO:0000313" key="2">
    <source>
        <dbReference type="EMBL" id="TCL54564.1"/>
    </source>
</evidence>
<organism evidence="2 3">
    <name type="scientific">Allofournierella massiliensis</name>
    <dbReference type="NCBI Taxonomy" id="1650663"/>
    <lineage>
        <taxon>Bacteria</taxon>
        <taxon>Bacillati</taxon>
        <taxon>Bacillota</taxon>
        <taxon>Clostridia</taxon>
        <taxon>Eubacteriales</taxon>
        <taxon>Oscillospiraceae</taxon>
        <taxon>Allofournierella</taxon>
    </lineage>
</organism>
<dbReference type="InterPro" id="IPR051448">
    <property type="entry name" value="CdaR-like_regulators"/>
</dbReference>
<accession>A0A4R1QUG0</accession>